<proteinExistence type="predicted"/>
<keyword evidence="2" id="KW-1185">Reference proteome</keyword>
<organism evidence="1 2">
    <name type="scientific">Fimbriimonas ginsengisoli Gsoil 348</name>
    <dbReference type="NCBI Taxonomy" id="661478"/>
    <lineage>
        <taxon>Bacteria</taxon>
        <taxon>Bacillati</taxon>
        <taxon>Armatimonadota</taxon>
        <taxon>Fimbriimonadia</taxon>
        <taxon>Fimbriimonadales</taxon>
        <taxon>Fimbriimonadaceae</taxon>
        <taxon>Fimbriimonas</taxon>
    </lineage>
</organism>
<dbReference type="Proteomes" id="UP000027982">
    <property type="component" value="Chromosome"/>
</dbReference>
<name>A0A068NVG4_FIMGI</name>
<dbReference type="InterPro" id="IPR009758">
    <property type="entry name" value="DUF1326"/>
</dbReference>
<dbReference type="HOGENOM" id="CLU_1501373_0_0_0"/>
<protein>
    <submittedName>
        <fullName evidence="1">Uncharacterized protein</fullName>
    </submittedName>
</protein>
<accession>A0A068NVG4</accession>
<sequence length="179" mass="19921">MFIKSGRYGSVPLDGLAVAQFVKSPDGKSMLESFGSWDLDSVYIDERANPQQRAALVDVAKHLFAPSAKSREIRYVPISRRMEGKEFLVSVGKVSDISGHLIDGGFTGAPKIVNPPLADPTHRSFQQGVATRLTFTDMGQNWDFKNTNFMVNDFTVDNAEYEKYEAAMAEKMKKANKPH</sequence>
<reference evidence="1 2" key="1">
    <citation type="journal article" date="2014" name="PLoS ONE">
        <title>The first complete genome sequence of the class fimbriimonadia in the phylum armatimonadetes.</title>
        <authorList>
            <person name="Hu Z.Y."/>
            <person name="Wang Y.Z."/>
            <person name="Im W.T."/>
            <person name="Wang S.Y."/>
            <person name="Zhao G.P."/>
            <person name="Zheng H.J."/>
            <person name="Quan Z.X."/>
        </authorList>
    </citation>
    <scope>NUCLEOTIDE SEQUENCE [LARGE SCALE GENOMIC DNA]</scope>
    <source>
        <strain evidence="1">Gsoil 348</strain>
    </source>
</reference>
<dbReference type="Pfam" id="PF07040">
    <property type="entry name" value="DUF1326"/>
    <property type="match status" value="1"/>
</dbReference>
<dbReference type="AlphaFoldDB" id="A0A068NVG4"/>
<dbReference type="KEGG" id="fgi:OP10G_4004"/>
<evidence type="ECO:0000313" key="1">
    <source>
        <dbReference type="EMBL" id="AIE87372.1"/>
    </source>
</evidence>
<gene>
    <name evidence="1" type="ORF">OP10G_4004</name>
</gene>
<dbReference type="eggNOG" id="COG5588">
    <property type="taxonomic scope" value="Bacteria"/>
</dbReference>
<dbReference type="EMBL" id="CP007139">
    <property type="protein sequence ID" value="AIE87372.1"/>
    <property type="molecule type" value="Genomic_DNA"/>
</dbReference>
<evidence type="ECO:0000313" key="2">
    <source>
        <dbReference type="Proteomes" id="UP000027982"/>
    </source>
</evidence>